<organism evidence="1 2">
    <name type="scientific">Catellatospora citrea</name>
    <dbReference type="NCBI Taxonomy" id="53366"/>
    <lineage>
        <taxon>Bacteria</taxon>
        <taxon>Bacillati</taxon>
        <taxon>Actinomycetota</taxon>
        <taxon>Actinomycetes</taxon>
        <taxon>Micromonosporales</taxon>
        <taxon>Micromonosporaceae</taxon>
        <taxon>Catellatospora</taxon>
    </lineage>
</organism>
<dbReference type="Proteomes" id="UP000659904">
    <property type="component" value="Unassembled WGS sequence"/>
</dbReference>
<name>A0A8J3KII5_9ACTN</name>
<proteinExistence type="predicted"/>
<dbReference type="AlphaFoldDB" id="A0A8J3KII5"/>
<evidence type="ECO:0000313" key="2">
    <source>
        <dbReference type="Proteomes" id="UP000659904"/>
    </source>
</evidence>
<comment type="caution">
    <text evidence="1">The sequence shown here is derived from an EMBL/GenBank/DDBJ whole genome shotgun (WGS) entry which is preliminary data.</text>
</comment>
<gene>
    <name evidence="1" type="ORF">Cci01nite_27890</name>
</gene>
<keyword evidence="2" id="KW-1185">Reference proteome</keyword>
<accession>A0A8J3KII5</accession>
<dbReference type="EMBL" id="BONH01000009">
    <property type="protein sequence ID" value="GIF97695.1"/>
    <property type="molecule type" value="Genomic_DNA"/>
</dbReference>
<sequence>MTPTINDAARSILDEIAPEEVDLLGVVSAGFFGSEGGRDRAVRSVLAGSTGDDPVGFDAATGAALLSALILTILNGVTCEVLAAGITSRTTGWWQRRKLRRQLAGRVAAQGADTPLPQLSSVDAAEIGRLAYQLAVESKVDPERAQRVANLIAARLTRPA</sequence>
<evidence type="ECO:0000313" key="1">
    <source>
        <dbReference type="EMBL" id="GIF97695.1"/>
    </source>
</evidence>
<dbReference type="RefSeq" id="WP_120315209.1">
    <property type="nucleotide sequence ID" value="NZ_BONH01000009.1"/>
</dbReference>
<reference evidence="1 2" key="1">
    <citation type="submission" date="2021-01" db="EMBL/GenBank/DDBJ databases">
        <title>Whole genome shotgun sequence of Catellatospora citrea NBRC 14495.</title>
        <authorList>
            <person name="Komaki H."/>
            <person name="Tamura T."/>
        </authorList>
    </citation>
    <scope>NUCLEOTIDE SEQUENCE [LARGE SCALE GENOMIC DNA]</scope>
    <source>
        <strain evidence="1 2">NBRC 14495</strain>
    </source>
</reference>
<protein>
    <submittedName>
        <fullName evidence="1">Uncharacterized protein</fullName>
    </submittedName>
</protein>